<name>A0A2U8UJB1_9CAUD</name>
<sequence>MTLTEAAQLQHAAATALVVTNGLTTHEIDTLIQLRDLAEAELSRPDCPADARIPFPHLSQKRFEQRADALATVRIDAARRRDHYHAAFAA</sequence>
<protein>
    <submittedName>
        <fullName evidence="1">Uncharacterized protein</fullName>
    </submittedName>
</protein>
<proteinExistence type="predicted"/>
<accession>A0A2U8UJB1</accession>
<reference evidence="1 2" key="1">
    <citation type="submission" date="2018-03" db="EMBL/GenBank/DDBJ databases">
        <authorList>
            <person name="Garlena R.A."/>
            <person name="Russell D.A."/>
            <person name="Pope W.H."/>
            <person name="Jacobs-Sera D."/>
            <person name="Hatfull G.F."/>
        </authorList>
    </citation>
    <scope>NUCLEOTIDE SEQUENCE [LARGE SCALE GENOMIC DNA]</scope>
</reference>
<dbReference type="RefSeq" id="YP_009801704.1">
    <property type="nucleotide sequence ID" value="NC_047974.1"/>
</dbReference>
<gene>
    <name evidence="1" type="primary">58</name>
    <name evidence="1" type="ORF">PBI_JACE_58</name>
</gene>
<dbReference type="Proteomes" id="UP000246975">
    <property type="component" value="Segment"/>
</dbReference>
<keyword evidence="2" id="KW-1185">Reference proteome</keyword>
<dbReference type="EMBL" id="MH153804">
    <property type="protein sequence ID" value="AWN03678.1"/>
    <property type="molecule type" value="Genomic_DNA"/>
</dbReference>
<evidence type="ECO:0000313" key="1">
    <source>
        <dbReference type="EMBL" id="AWN03678.1"/>
    </source>
</evidence>
<evidence type="ECO:0000313" key="2">
    <source>
        <dbReference type="Proteomes" id="UP000246975"/>
    </source>
</evidence>
<organism evidence="1 2">
    <name type="scientific">Gordonia phage Jace</name>
    <dbReference type="NCBI Taxonomy" id="2182360"/>
    <lineage>
        <taxon>Viruses</taxon>
        <taxon>Duplodnaviria</taxon>
        <taxon>Heunggongvirae</taxon>
        <taxon>Uroviricota</taxon>
        <taxon>Caudoviricetes</taxon>
        <taxon>Jacevirus</taxon>
        <taxon>Jacevirus jace</taxon>
    </lineage>
</organism>
<dbReference type="KEGG" id="vg:54992222"/>
<dbReference type="GeneID" id="54992222"/>